<dbReference type="SUPFAM" id="SSF47413">
    <property type="entry name" value="lambda repressor-like DNA-binding domains"/>
    <property type="match status" value="1"/>
</dbReference>
<keyword evidence="4" id="KW-1185">Reference proteome</keyword>
<dbReference type="Pfam" id="PF07883">
    <property type="entry name" value="Cupin_2"/>
    <property type="match status" value="1"/>
</dbReference>
<evidence type="ECO:0000313" key="4">
    <source>
        <dbReference type="Proteomes" id="UP000184480"/>
    </source>
</evidence>
<evidence type="ECO:0000259" key="2">
    <source>
        <dbReference type="PROSITE" id="PS50943"/>
    </source>
</evidence>
<dbReference type="EMBL" id="FQUC01000009">
    <property type="protein sequence ID" value="SHF72606.1"/>
    <property type="molecule type" value="Genomic_DNA"/>
</dbReference>
<dbReference type="InterPro" id="IPR001387">
    <property type="entry name" value="Cro/C1-type_HTH"/>
</dbReference>
<dbReference type="PANTHER" id="PTHR46797">
    <property type="entry name" value="HTH-TYPE TRANSCRIPTIONAL REGULATOR"/>
    <property type="match status" value="1"/>
</dbReference>
<keyword evidence="1" id="KW-0238">DNA-binding</keyword>
<dbReference type="SUPFAM" id="SSF51182">
    <property type="entry name" value="RmlC-like cupins"/>
    <property type="match status" value="1"/>
</dbReference>
<sequence>MNEELKQIGLRLKGLRDAMELSKEEFAASCDIPLADYIEYEAGKKDFSISLLKRIATQYNVDITTLMFDEEPRMNSYALTRKEKGLEIKRVEDYQYQALASGFANRKADIFVVTVQPKSDDTPIHLSSHSGQEFNLVVKGRLLIHINGKDLILEKGDSLYFDPSLPHGMKALDGKPVKFLAVII</sequence>
<proteinExistence type="predicted"/>
<dbReference type="GO" id="GO:0005829">
    <property type="term" value="C:cytosol"/>
    <property type="evidence" value="ECO:0007669"/>
    <property type="project" value="TreeGrafter"/>
</dbReference>
<dbReference type="Pfam" id="PF01381">
    <property type="entry name" value="HTH_3"/>
    <property type="match status" value="1"/>
</dbReference>
<dbReference type="InterPro" id="IPR014710">
    <property type="entry name" value="RmlC-like_jellyroll"/>
</dbReference>
<dbReference type="InterPro" id="IPR010982">
    <property type="entry name" value="Lambda_DNA-bd_dom_sf"/>
</dbReference>
<dbReference type="Gene3D" id="2.60.120.10">
    <property type="entry name" value="Jelly Rolls"/>
    <property type="match status" value="1"/>
</dbReference>
<evidence type="ECO:0000256" key="1">
    <source>
        <dbReference type="ARBA" id="ARBA00023125"/>
    </source>
</evidence>
<gene>
    <name evidence="3" type="ORF">SAMN05444362_109108</name>
</gene>
<dbReference type="STRING" id="1346286.SAMN05444362_109108"/>
<evidence type="ECO:0000313" key="3">
    <source>
        <dbReference type="EMBL" id="SHF72606.1"/>
    </source>
</evidence>
<dbReference type="CDD" id="cd02209">
    <property type="entry name" value="cupin_XRE_C"/>
    <property type="match status" value="1"/>
</dbReference>
<dbReference type="RefSeq" id="WP_062179938.1">
    <property type="nucleotide sequence ID" value="NZ_BBXL01000008.1"/>
</dbReference>
<protein>
    <submittedName>
        <fullName evidence="3">Helix-turn-helix</fullName>
    </submittedName>
</protein>
<dbReference type="InterPro" id="IPR011051">
    <property type="entry name" value="RmlC_Cupin_sf"/>
</dbReference>
<dbReference type="PANTHER" id="PTHR46797:SF19">
    <property type="entry name" value="BLL2473 PROTEIN"/>
    <property type="match status" value="1"/>
</dbReference>
<dbReference type="Gene3D" id="1.10.260.40">
    <property type="entry name" value="lambda repressor-like DNA-binding domains"/>
    <property type="match status" value="1"/>
</dbReference>
<organism evidence="3 4">
    <name type="scientific">Dysgonomonas macrotermitis</name>
    <dbReference type="NCBI Taxonomy" id="1346286"/>
    <lineage>
        <taxon>Bacteria</taxon>
        <taxon>Pseudomonadati</taxon>
        <taxon>Bacteroidota</taxon>
        <taxon>Bacteroidia</taxon>
        <taxon>Bacteroidales</taxon>
        <taxon>Dysgonomonadaceae</taxon>
        <taxon>Dysgonomonas</taxon>
    </lineage>
</organism>
<dbReference type="OrthoDB" id="9805356at2"/>
<dbReference type="InterPro" id="IPR050807">
    <property type="entry name" value="TransReg_Diox_bact_type"/>
</dbReference>
<accession>A0A1M5E0B8</accession>
<dbReference type="Proteomes" id="UP000184480">
    <property type="component" value="Unassembled WGS sequence"/>
</dbReference>
<dbReference type="GO" id="GO:0003677">
    <property type="term" value="F:DNA binding"/>
    <property type="evidence" value="ECO:0007669"/>
    <property type="project" value="UniProtKB-KW"/>
</dbReference>
<feature type="domain" description="HTH cro/C1-type" evidence="2">
    <location>
        <begin position="12"/>
        <end position="66"/>
    </location>
</feature>
<reference evidence="4" key="1">
    <citation type="submission" date="2016-11" db="EMBL/GenBank/DDBJ databases">
        <authorList>
            <person name="Varghese N."/>
            <person name="Submissions S."/>
        </authorList>
    </citation>
    <scope>NUCLEOTIDE SEQUENCE [LARGE SCALE GENOMIC DNA]</scope>
    <source>
        <strain evidence="4">DSM 27370</strain>
    </source>
</reference>
<dbReference type="InterPro" id="IPR013096">
    <property type="entry name" value="Cupin_2"/>
</dbReference>
<name>A0A1M5E0B8_9BACT</name>
<dbReference type="GO" id="GO:0003700">
    <property type="term" value="F:DNA-binding transcription factor activity"/>
    <property type="evidence" value="ECO:0007669"/>
    <property type="project" value="TreeGrafter"/>
</dbReference>
<dbReference type="SMART" id="SM00530">
    <property type="entry name" value="HTH_XRE"/>
    <property type="match status" value="1"/>
</dbReference>
<dbReference type="PROSITE" id="PS50943">
    <property type="entry name" value="HTH_CROC1"/>
    <property type="match status" value="1"/>
</dbReference>
<dbReference type="AlphaFoldDB" id="A0A1M5E0B8"/>
<dbReference type="CDD" id="cd00093">
    <property type="entry name" value="HTH_XRE"/>
    <property type="match status" value="1"/>
</dbReference>